<dbReference type="Proteomes" id="UP001218188">
    <property type="component" value="Unassembled WGS sequence"/>
</dbReference>
<keyword evidence="3 5" id="KW-1133">Transmembrane helix</keyword>
<accession>A0AAD6SPD0</accession>
<dbReference type="Pfam" id="PF01124">
    <property type="entry name" value="MAPEG"/>
    <property type="match status" value="1"/>
</dbReference>
<proteinExistence type="predicted"/>
<dbReference type="AlphaFoldDB" id="A0AAD6SPD0"/>
<dbReference type="Gene3D" id="1.20.120.550">
    <property type="entry name" value="Membrane associated eicosanoid/glutathione metabolism-like domain"/>
    <property type="match status" value="1"/>
</dbReference>
<dbReference type="GO" id="GO:0004364">
    <property type="term" value="F:glutathione transferase activity"/>
    <property type="evidence" value="ECO:0007669"/>
    <property type="project" value="TreeGrafter"/>
</dbReference>
<dbReference type="GO" id="GO:0016020">
    <property type="term" value="C:membrane"/>
    <property type="evidence" value="ECO:0007669"/>
    <property type="project" value="UniProtKB-SubCell"/>
</dbReference>
<evidence type="ECO:0000256" key="1">
    <source>
        <dbReference type="ARBA" id="ARBA00004141"/>
    </source>
</evidence>
<dbReference type="GO" id="GO:0005783">
    <property type="term" value="C:endoplasmic reticulum"/>
    <property type="evidence" value="ECO:0007669"/>
    <property type="project" value="TreeGrafter"/>
</dbReference>
<dbReference type="PANTHER" id="PTHR10250">
    <property type="entry name" value="MICROSOMAL GLUTATHIONE S-TRANSFERASE"/>
    <property type="match status" value="1"/>
</dbReference>
<comment type="subcellular location">
    <subcellularLocation>
        <location evidence="1">Membrane</location>
        <topology evidence="1">Multi-pass membrane protein</topology>
    </subcellularLocation>
</comment>
<keyword evidence="7" id="KW-1185">Reference proteome</keyword>
<dbReference type="PANTHER" id="PTHR10250:SF26">
    <property type="entry name" value="GLUTATHIONE S-TRANSFERASE 3, MITOCHONDRIAL"/>
    <property type="match status" value="1"/>
</dbReference>
<name>A0AAD6SPD0_9AGAR</name>
<evidence type="ECO:0000256" key="3">
    <source>
        <dbReference type="ARBA" id="ARBA00022989"/>
    </source>
</evidence>
<reference evidence="6" key="1">
    <citation type="submission" date="2023-03" db="EMBL/GenBank/DDBJ databases">
        <title>Massive genome expansion in bonnet fungi (Mycena s.s.) driven by repeated elements and novel gene families across ecological guilds.</title>
        <authorList>
            <consortium name="Lawrence Berkeley National Laboratory"/>
            <person name="Harder C.B."/>
            <person name="Miyauchi S."/>
            <person name="Viragh M."/>
            <person name="Kuo A."/>
            <person name="Thoen E."/>
            <person name="Andreopoulos B."/>
            <person name="Lu D."/>
            <person name="Skrede I."/>
            <person name="Drula E."/>
            <person name="Henrissat B."/>
            <person name="Morin E."/>
            <person name="Kohler A."/>
            <person name="Barry K."/>
            <person name="LaButti K."/>
            <person name="Morin E."/>
            <person name="Salamov A."/>
            <person name="Lipzen A."/>
            <person name="Mereny Z."/>
            <person name="Hegedus B."/>
            <person name="Baldrian P."/>
            <person name="Stursova M."/>
            <person name="Weitz H."/>
            <person name="Taylor A."/>
            <person name="Grigoriev I.V."/>
            <person name="Nagy L.G."/>
            <person name="Martin F."/>
            <person name="Kauserud H."/>
        </authorList>
    </citation>
    <scope>NUCLEOTIDE SEQUENCE</scope>
    <source>
        <strain evidence="6">CBHHK200</strain>
    </source>
</reference>
<feature type="transmembrane region" description="Helical" evidence="5">
    <location>
        <begin position="122"/>
        <end position="144"/>
    </location>
</feature>
<feature type="transmembrane region" description="Helical" evidence="5">
    <location>
        <begin position="78"/>
        <end position="102"/>
    </location>
</feature>
<organism evidence="6 7">
    <name type="scientific">Mycena alexandri</name>
    <dbReference type="NCBI Taxonomy" id="1745969"/>
    <lineage>
        <taxon>Eukaryota</taxon>
        <taxon>Fungi</taxon>
        <taxon>Dikarya</taxon>
        <taxon>Basidiomycota</taxon>
        <taxon>Agaricomycotina</taxon>
        <taxon>Agaricomycetes</taxon>
        <taxon>Agaricomycetidae</taxon>
        <taxon>Agaricales</taxon>
        <taxon>Marasmiineae</taxon>
        <taxon>Mycenaceae</taxon>
        <taxon>Mycena</taxon>
    </lineage>
</organism>
<dbReference type="SUPFAM" id="SSF161084">
    <property type="entry name" value="MAPEG domain-like"/>
    <property type="match status" value="1"/>
</dbReference>
<keyword evidence="2 5" id="KW-0812">Transmembrane</keyword>
<evidence type="ECO:0000256" key="5">
    <source>
        <dbReference type="SAM" id="Phobius"/>
    </source>
</evidence>
<comment type="caution">
    <text evidence="6">The sequence shown here is derived from an EMBL/GenBank/DDBJ whole genome shotgun (WGS) entry which is preliminary data.</text>
</comment>
<feature type="transmembrane region" description="Helical" evidence="5">
    <location>
        <begin position="12"/>
        <end position="31"/>
    </location>
</feature>
<dbReference type="EMBL" id="JARJCM010000080">
    <property type="protein sequence ID" value="KAJ7031594.1"/>
    <property type="molecule type" value="Genomic_DNA"/>
</dbReference>
<dbReference type="InterPro" id="IPR050997">
    <property type="entry name" value="MAPEG"/>
</dbReference>
<dbReference type="InterPro" id="IPR001129">
    <property type="entry name" value="Membr-assoc_MAPEG"/>
</dbReference>
<dbReference type="GO" id="GO:0004602">
    <property type="term" value="F:glutathione peroxidase activity"/>
    <property type="evidence" value="ECO:0007669"/>
    <property type="project" value="TreeGrafter"/>
</dbReference>
<evidence type="ECO:0000313" key="7">
    <source>
        <dbReference type="Proteomes" id="UP001218188"/>
    </source>
</evidence>
<evidence type="ECO:0000256" key="2">
    <source>
        <dbReference type="ARBA" id="ARBA00022692"/>
    </source>
</evidence>
<evidence type="ECO:0000256" key="4">
    <source>
        <dbReference type="ARBA" id="ARBA00023136"/>
    </source>
</evidence>
<dbReference type="GO" id="GO:0005635">
    <property type="term" value="C:nuclear envelope"/>
    <property type="evidence" value="ECO:0007669"/>
    <property type="project" value="TreeGrafter"/>
</dbReference>
<dbReference type="InterPro" id="IPR023352">
    <property type="entry name" value="MAPEG-like_dom_sf"/>
</dbReference>
<keyword evidence="4 5" id="KW-0472">Membrane</keyword>
<protein>
    <submittedName>
        <fullName evidence="6">Uncharacterized protein</fullName>
    </submittedName>
</protein>
<evidence type="ECO:0000313" key="6">
    <source>
        <dbReference type="EMBL" id="KAJ7031594.1"/>
    </source>
</evidence>
<sequence>MSTIVVPTGFSYVAAAMMSTIFLLAGQIVTVSKHRALAGIAYPQLYADKEQMAASPAAAKFNRAQRVHQNTVEYLPGLYLMTILFGVKYPVLAASSLGLWVLGRVAYGVGYVVGPPENRNNIVTVICATPSLLTLIGGATYSTYQLVAAGV</sequence>
<gene>
    <name evidence="6" type="ORF">C8F04DRAFT_1109893</name>
</gene>